<dbReference type="EMBL" id="JANKHO010000259">
    <property type="protein sequence ID" value="KAJ3512406.1"/>
    <property type="molecule type" value="Genomic_DNA"/>
</dbReference>
<feature type="region of interest" description="Disordered" evidence="1">
    <location>
        <begin position="372"/>
        <end position="391"/>
    </location>
</feature>
<evidence type="ECO:0000313" key="3">
    <source>
        <dbReference type="Proteomes" id="UP001148786"/>
    </source>
</evidence>
<reference evidence="2" key="1">
    <citation type="submission" date="2022-07" db="EMBL/GenBank/DDBJ databases">
        <title>Genome Sequence of Agrocybe chaxingu.</title>
        <authorList>
            <person name="Buettner E."/>
        </authorList>
    </citation>
    <scope>NUCLEOTIDE SEQUENCE</scope>
    <source>
        <strain evidence="2">MP-N11</strain>
    </source>
</reference>
<feature type="compositionally biased region" description="Pro residues" evidence="1">
    <location>
        <begin position="566"/>
        <end position="577"/>
    </location>
</feature>
<feature type="region of interest" description="Disordered" evidence="1">
    <location>
        <begin position="559"/>
        <end position="579"/>
    </location>
</feature>
<evidence type="ECO:0000256" key="1">
    <source>
        <dbReference type="SAM" id="MobiDB-lite"/>
    </source>
</evidence>
<dbReference type="AlphaFoldDB" id="A0A9W8K4J1"/>
<protein>
    <submittedName>
        <fullName evidence="2">Uncharacterized protein</fullName>
    </submittedName>
</protein>
<gene>
    <name evidence="2" type="ORF">NLJ89_g3544</name>
</gene>
<keyword evidence="3" id="KW-1185">Reference proteome</keyword>
<feature type="compositionally biased region" description="Basic and acidic residues" evidence="1">
    <location>
        <begin position="476"/>
        <end position="492"/>
    </location>
</feature>
<proteinExistence type="predicted"/>
<organism evidence="2 3">
    <name type="scientific">Agrocybe chaxingu</name>
    <dbReference type="NCBI Taxonomy" id="84603"/>
    <lineage>
        <taxon>Eukaryota</taxon>
        <taxon>Fungi</taxon>
        <taxon>Dikarya</taxon>
        <taxon>Basidiomycota</taxon>
        <taxon>Agaricomycotina</taxon>
        <taxon>Agaricomycetes</taxon>
        <taxon>Agaricomycetidae</taxon>
        <taxon>Agaricales</taxon>
        <taxon>Agaricineae</taxon>
        <taxon>Strophariaceae</taxon>
        <taxon>Agrocybe</taxon>
    </lineage>
</organism>
<sequence length="626" mass="68401">MDAQSRPPKCDYDWSFNFRSNYGSYDSDSDCDEPPVAQVSTEPSEAKFLEEIDLSRRQDAAVYKPNPFSIAKINATYRQTTQCRPGAPRDLTGKATSGSHKPGSIMHGFKVQASRAPSVSKRDKAPERQPPAARSLQSREPRELSLSGLQNDSLLSDPRISGQKPENFRNSDAVDLYTPSCNVLVEHSASLAVNSAHISTPGPAACLERREQVNHRMEVPSTISTPDNAAAHLMYNPRSTTLSSPAPTHRSAIFTPRISRPDRPLFHSSPLKAPALRNRHASRPFTPSPPGHGFPTGSLARAPIPRLLQIVVSPKVPQQGICMSSSRAAIKREEVSGVLPTSHRTTPALRAREPLKKEESADDFEFSTLAQFPTTASDETQVPPSSSRQPTSIVYNNAWTYRRENNDLNSGISSEGITKSEPVAFPTVTNSFRLPGLLAPLLAAGKESIVNKASGRRVTTYLPPPPPAALSATRPQKSDEPINQDGAKRDIELPMTPPREAARRKMVPLPPIKGEGDVEMANLEATAYPSPGSARRPLSRKKEYDGTGAITASILSVRSKERAYRPPSPPTSDPIVPPYEGDIRVQLDLRTVRDKYGQTKALLQKVSSLFETCLCVFILLTSYNSP</sequence>
<comment type="caution">
    <text evidence="2">The sequence shown here is derived from an EMBL/GenBank/DDBJ whole genome shotgun (WGS) entry which is preliminary data.</text>
</comment>
<accession>A0A9W8K4J1</accession>
<feature type="region of interest" description="Disordered" evidence="1">
    <location>
        <begin position="457"/>
        <end position="492"/>
    </location>
</feature>
<dbReference type="OrthoDB" id="3271131at2759"/>
<evidence type="ECO:0000313" key="2">
    <source>
        <dbReference type="EMBL" id="KAJ3512406.1"/>
    </source>
</evidence>
<dbReference type="Proteomes" id="UP001148786">
    <property type="component" value="Unassembled WGS sequence"/>
</dbReference>
<name>A0A9W8K4J1_9AGAR</name>
<feature type="region of interest" description="Disordered" evidence="1">
    <location>
        <begin position="80"/>
        <end position="171"/>
    </location>
</feature>